<organism evidence="2 3">
    <name type="scientific">Micromonospora kangleipakensis</name>
    <dbReference type="NCBI Taxonomy" id="1077942"/>
    <lineage>
        <taxon>Bacteria</taxon>
        <taxon>Bacillati</taxon>
        <taxon>Actinomycetota</taxon>
        <taxon>Actinomycetes</taxon>
        <taxon>Micromonosporales</taxon>
        <taxon>Micromonosporaceae</taxon>
        <taxon>Micromonospora</taxon>
    </lineage>
</organism>
<feature type="region of interest" description="Disordered" evidence="1">
    <location>
        <begin position="180"/>
        <end position="224"/>
    </location>
</feature>
<accession>A0A4Q8BBG4</accession>
<evidence type="ECO:0000313" key="2">
    <source>
        <dbReference type="EMBL" id="RZU74359.1"/>
    </source>
</evidence>
<name>A0A4Q8BBG4_9ACTN</name>
<evidence type="ECO:0000256" key="1">
    <source>
        <dbReference type="SAM" id="MobiDB-lite"/>
    </source>
</evidence>
<keyword evidence="3" id="KW-1185">Reference proteome</keyword>
<comment type="caution">
    <text evidence="2">The sequence shown here is derived from an EMBL/GenBank/DDBJ whole genome shotgun (WGS) entry which is preliminary data.</text>
</comment>
<reference evidence="2 3" key="1">
    <citation type="submission" date="2019-02" db="EMBL/GenBank/DDBJ databases">
        <title>Sequencing the genomes of 1000 actinobacteria strains.</title>
        <authorList>
            <person name="Klenk H.-P."/>
        </authorList>
    </citation>
    <scope>NUCLEOTIDE SEQUENCE [LARGE SCALE GENOMIC DNA]</scope>
    <source>
        <strain evidence="2 3">DSM 45612</strain>
    </source>
</reference>
<gene>
    <name evidence="2" type="ORF">EV384_2815</name>
</gene>
<sequence length="285" mass="32189">MSWTPAHVDAPLRSSGRQGITAPVELEPMTVLPSTRHFADFPWASAYSKTTKGVRHVRRTSWSIRVDLIAKNPAVPVTLATVRRRRGRNHLIRVPYDEGVRRNPIQPSLVRIRLVHSGDQVLDRRVVNRQSLDVPTDRNEIGQVEIGQPGRADRLNRLKRGDRIRLPQGESNPINHLIVRNGRKRRPFDPDNAHPTRRTQQRLGRDHYTGLDPATCRRRSSSSVRLLRGRMPRWGSRTRPLALRHHRCGRGLASAGHRRPARCRAGPCGPSSRSTSARVSPPAAL</sequence>
<feature type="region of interest" description="Disordered" evidence="1">
    <location>
        <begin position="251"/>
        <end position="285"/>
    </location>
</feature>
<evidence type="ECO:0000313" key="3">
    <source>
        <dbReference type="Proteomes" id="UP000294114"/>
    </source>
</evidence>
<proteinExistence type="predicted"/>
<dbReference type="Proteomes" id="UP000294114">
    <property type="component" value="Unassembled WGS sequence"/>
</dbReference>
<dbReference type="EMBL" id="SHLD01000001">
    <property type="protein sequence ID" value="RZU74359.1"/>
    <property type="molecule type" value="Genomic_DNA"/>
</dbReference>
<protein>
    <submittedName>
        <fullName evidence="2">Uncharacterized protein</fullName>
    </submittedName>
</protein>
<dbReference type="AlphaFoldDB" id="A0A4Q8BBG4"/>
<feature type="region of interest" description="Disordered" evidence="1">
    <location>
        <begin position="1"/>
        <end position="20"/>
    </location>
</feature>